<dbReference type="PIRSF" id="PIRSF019381">
    <property type="entry name" value="YcjX"/>
    <property type="match status" value="1"/>
</dbReference>
<dbReference type="AlphaFoldDB" id="A0A2V1GVM5"/>
<dbReference type="Pfam" id="PF04317">
    <property type="entry name" value="DUF463"/>
    <property type="match status" value="1"/>
</dbReference>
<accession>A0A2V1GVM5</accession>
<dbReference type="PANTHER" id="PTHR38605">
    <property type="entry name" value="ATPASE-RELATED"/>
    <property type="match status" value="1"/>
</dbReference>
<dbReference type="PANTHER" id="PTHR38605:SF1">
    <property type="entry name" value="ATPASE"/>
    <property type="match status" value="1"/>
</dbReference>
<sequence length="502" mass="55923">MPEKSSSKTSLSSSWNRWSKSLAENALVGRRAAKKQLQRISDRRFSIGITGLSRSGKTTFITSLINQLLQGESAKLGGFAPAMDQRLLGAKIHPLDDLPLFPYQASLANLTEAHPQWPEATRGISGCLLELKLAKKDANFNPLKREYYSCWIEIRDYPGEWLLDLQLLEMSFADWSAWYAELFNRTERGQQLAKKISSLAPLASFDQSELNKLIIEFSEYLLDAKAQGFSQIFPGRFLTGDWSAATGQSDDASSQLAQADLCNFIPLTGAKSWSLEQLENAEENSWYKVCKKHYQQYVDQLVKPFYSEFFSKIDRQIILVDLIASLNGGPDKLQDTRQALSGISRSFSYGKQGKLARLFSPKIDKVLFVASKIDQLVASDHEAMRQLLAEVVQAAYRQARHQGVTPAIEAISAIRASKETINQGQAAIVGHNAQGQPIGYVHPPIPEQIPANTEQGQLVWQPFIEWKIPLLSPPAALAGQHNACLPHIRLDSLLQVIVGDKL</sequence>
<name>A0A2V1GVM5_9GAMM</name>
<dbReference type="RefSeq" id="WP_116687913.1">
    <property type="nucleotide sequence ID" value="NZ_CAWNYD010000006.1"/>
</dbReference>
<keyword evidence="2" id="KW-1185">Reference proteome</keyword>
<protein>
    <submittedName>
        <fullName evidence="1">ATPase</fullName>
    </submittedName>
</protein>
<dbReference type="InterPro" id="IPR007413">
    <property type="entry name" value="YcjX-like"/>
</dbReference>
<organism evidence="1 2">
    <name type="scientific">Pelagibaculum spongiae</name>
    <dbReference type="NCBI Taxonomy" id="2080658"/>
    <lineage>
        <taxon>Bacteria</taxon>
        <taxon>Pseudomonadati</taxon>
        <taxon>Pseudomonadota</taxon>
        <taxon>Gammaproteobacteria</taxon>
        <taxon>Oceanospirillales</taxon>
        <taxon>Pelagibaculum</taxon>
    </lineage>
</organism>
<dbReference type="Proteomes" id="UP000244906">
    <property type="component" value="Unassembled WGS sequence"/>
</dbReference>
<proteinExistence type="predicted"/>
<dbReference type="EMBL" id="QDDL01000006">
    <property type="protein sequence ID" value="PVZ67717.1"/>
    <property type="molecule type" value="Genomic_DNA"/>
</dbReference>
<dbReference type="SUPFAM" id="SSF52540">
    <property type="entry name" value="P-loop containing nucleoside triphosphate hydrolases"/>
    <property type="match status" value="1"/>
</dbReference>
<comment type="caution">
    <text evidence="1">The sequence shown here is derived from an EMBL/GenBank/DDBJ whole genome shotgun (WGS) entry which is preliminary data.</text>
</comment>
<evidence type="ECO:0000313" key="1">
    <source>
        <dbReference type="EMBL" id="PVZ67717.1"/>
    </source>
</evidence>
<reference evidence="1 2" key="1">
    <citation type="submission" date="2018-04" db="EMBL/GenBank/DDBJ databases">
        <title>Thalassorhabdus spongiae gen. nov., sp. nov., isolated from a marine sponge in South-West Iceland.</title>
        <authorList>
            <person name="Knobloch S."/>
            <person name="Daussin A."/>
            <person name="Johannsson R."/>
            <person name="Marteinsson V.T."/>
        </authorList>
    </citation>
    <scope>NUCLEOTIDE SEQUENCE [LARGE SCALE GENOMIC DNA]</scope>
    <source>
        <strain evidence="1 2">Hp12</strain>
    </source>
</reference>
<dbReference type="InterPro" id="IPR027417">
    <property type="entry name" value="P-loop_NTPase"/>
</dbReference>
<dbReference type="OrthoDB" id="9777645at2"/>
<gene>
    <name evidence="1" type="ORF">DC094_14885</name>
</gene>
<evidence type="ECO:0000313" key="2">
    <source>
        <dbReference type="Proteomes" id="UP000244906"/>
    </source>
</evidence>